<feature type="domain" description="Mur ligase central" evidence="14">
    <location>
        <begin position="112"/>
        <end position="291"/>
    </location>
</feature>
<dbReference type="GO" id="GO:0051301">
    <property type="term" value="P:cell division"/>
    <property type="evidence" value="ECO:0007669"/>
    <property type="project" value="UniProtKB-KW"/>
</dbReference>
<dbReference type="InterPro" id="IPR013221">
    <property type="entry name" value="Mur_ligase_cen"/>
</dbReference>
<reference evidence="15 16" key="1">
    <citation type="submission" date="2018-10" db="EMBL/GenBank/DDBJ databases">
        <title>Oceanobacillus sp. YLB-02 draft genome.</title>
        <authorList>
            <person name="Yu L."/>
        </authorList>
    </citation>
    <scope>NUCLEOTIDE SEQUENCE [LARGE SCALE GENOMIC DNA]</scope>
    <source>
        <strain evidence="15 16">YLB-02</strain>
    </source>
</reference>
<evidence type="ECO:0000256" key="1">
    <source>
        <dbReference type="ARBA" id="ARBA00022490"/>
    </source>
</evidence>
<comment type="caution">
    <text evidence="15">The sequence shown here is derived from an EMBL/GenBank/DDBJ whole genome shotgun (WGS) entry which is preliminary data.</text>
</comment>
<dbReference type="GO" id="GO:0005737">
    <property type="term" value="C:cytoplasm"/>
    <property type="evidence" value="ECO:0007669"/>
    <property type="project" value="UniProtKB-SubCell"/>
</dbReference>
<comment type="pathway">
    <text evidence="10 11">Cell wall biogenesis; peptidoglycan biosynthesis.</text>
</comment>
<dbReference type="PANTHER" id="PTHR43024:SF1">
    <property type="entry name" value="UDP-N-ACETYLMURAMOYL-TRIPEPTIDE--D-ALANYL-D-ALANINE LIGASE"/>
    <property type="match status" value="1"/>
</dbReference>
<accession>A0A498DIB0</accession>
<keyword evidence="3 10" id="KW-0132">Cell division</keyword>
<feature type="binding site" evidence="10">
    <location>
        <begin position="114"/>
        <end position="120"/>
    </location>
    <ligand>
        <name>ATP</name>
        <dbReference type="ChEBI" id="CHEBI:30616"/>
    </ligand>
</feature>
<dbReference type="Gene3D" id="3.40.1390.10">
    <property type="entry name" value="MurE/MurF, N-terminal domain"/>
    <property type="match status" value="1"/>
</dbReference>
<keyword evidence="16" id="KW-1185">Reference proteome</keyword>
<dbReference type="GO" id="GO:0071555">
    <property type="term" value="P:cell wall organization"/>
    <property type="evidence" value="ECO:0007669"/>
    <property type="project" value="UniProtKB-KW"/>
</dbReference>
<dbReference type="InterPro" id="IPR000713">
    <property type="entry name" value="Mur_ligase_N"/>
</dbReference>
<dbReference type="Pfam" id="PF08245">
    <property type="entry name" value="Mur_ligase_M"/>
    <property type="match status" value="1"/>
</dbReference>
<evidence type="ECO:0000256" key="4">
    <source>
        <dbReference type="ARBA" id="ARBA00022741"/>
    </source>
</evidence>
<evidence type="ECO:0000256" key="10">
    <source>
        <dbReference type="HAMAP-Rule" id="MF_02019"/>
    </source>
</evidence>
<dbReference type="InterPro" id="IPR036615">
    <property type="entry name" value="Mur_ligase_C_dom_sf"/>
</dbReference>
<dbReference type="InterPro" id="IPR035911">
    <property type="entry name" value="MurE/MurF_N"/>
</dbReference>
<dbReference type="Pfam" id="PF01225">
    <property type="entry name" value="Mur_ligase"/>
    <property type="match status" value="1"/>
</dbReference>
<keyword evidence="8 10" id="KW-0131">Cell cycle</keyword>
<dbReference type="GO" id="GO:0005524">
    <property type="term" value="F:ATP binding"/>
    <property type="evidence" value="ECO:0007669"/>
    <property type="project" value="UniProtKB-UniRule"/>
</dbReference>
<keyword evidence="2 10" id="KW-0436">Ligase</keyword>
<dbReference type="Proteomes" id="UP000270219">
    <property type="component" value="Unassembled WGS sequence"/>
</dbReference>
<dbReference type="Gene3D" id="3.90.190.20">
    <property type="entry name" value="Mur ligase, C-terminal domain"/>
    <property type="match status" value="1"/>
</dbReference>
<dbReference type="UniPathway" id="UPA00219"/>
<evidence type="ECO:0000256" key="6">
    <source>
        <dbReference type="ARBA" id="ARBA00022960"/>
    </source>
</evidence>
<evidence type="ECO:0000256" key="11">
    <source>
        <dbReference type="RuleBase" id="RU004136"/>
    </source>
</evidence>
<evidence type="ECO:0000259" key="13">
    <source>
        <dbReference type="Pfam" id="PF02875"/>
    </source>
</evidence>
<dbReference type="GO" id="GO:0009252">
    <property type="term" value="P:peptidoglycan biosynthetic process"/>
    <property type="evidence" value="ECO:0007669"/>
    <property type="project" value="UniProtKB-UniRule"/>
</dbReference>
<dbReference type="InterPro" id="IPR004101">
    <property type="entry name" value="Mur_ligase_C"/>
</dbReference>
<evidence type="ECO:0000313" key="16">
    <source>
        <dbReference type="Proteomes" id="UP000270219"/>
    </source>
</evidence>
<dbReference type="EMBL" id="RCHR01000003">
    <property type="protein sequence ID" value="RLL45235.1"/>
    <property type="molecule type" value="Genomic_DNA"/>
</dbReference>
<keyword evidence="5 10" id="KW-0067">ATP-binding</keyword>
<proteinExistence type="inferred from homology"/>
<keyword evidence="9 10" id="KW-0961">Cell wall biogenesis/degradation</keyword>
<dbReference type="PANTHER" id="PTHR43024">
    <property type="entry name" value="UDP-N-ACETYLMURAMOYL-TRIPEPTIDE--D-ALANYL-D-ALANINE LIGASE"/>
    <property type="match status" value="1"/>
</dbReference>
<dbReference type="GO" id="GO:0008766">
    <property type="term" value="F:UDP-N-acetylmuramoylalanyl-D-glutamyl-2,6-diaminopimelate-D-alanyl-D-alanine ligase activity"/>
    <property type="evidence" value="ECO:0007669"/>
    <property type="project" value="RHEA"/>
</dbReference>
<evidence type="ECO:0000256" key="8">
    <source>
        <dbReference type="ARBA" id="ARBA00023306"/>
    </source>
</evidence>
<organism evidence="15 16">
    <name type="scientific">Oceanobacillus piezotolerans</name>
    <dbReference type="NCBI Taxonomy" id="2448030"/>
    <lineage>
        <taxon>Bacteria</taxon>
        <taxon>Bacillati</taxon>
        <taxon>Bacillota</taxon>
        <taxon>Bacilli</taxon>
        <taxon>Bacillales</taxon>
        <taxon>Bacillaceae</taxon>
        <taxon>Oceanobacillus</taxon>
    </lineage>
</organism>
<dbReference type="RefSeq" id="WP_121522822.1">
    <property type="nucleotide sequence ID" value="NZ_RCHR01000003.1"/>
</dbReference>
<evidence type="ECO:0000256" key="5">
    <source>
        <dbReference type="ARBA" id="ARBA00022840"/>
    </source>
</evidence>
<dbReference type="InterPro" id="IPR051046">
    <property type="entry name" value="MurCDEF_CellWall_CoF430Synth"/>
</dbReference>
<dbReference type="EC" id="6.3.2.10" evidence="10 11"/>
<dbReference type="InterPro" id="IPR005863">
    <property type="entry name" value="UDP-N-AcMur_synth"/>
</dbReference>
<dbReference type="SUPFAM" id="SSF53244">
    <property type="entry name" value="MurD-like peptide ligases, peptide-binding domain"/>
    <property type="match status" value="1"/>
</dbReference>
<dbReference type="AlphaFoldDB" id="A0A498DIB0"/>
<dbReference type="GO" id="GO:0008360">
    <property type="term" value="P:regulation of cell shape"/>
    <property type="evidence" value="ECO:0007669"/>
    <property type="project" value="UniProtKB-KW"/>
</dbReference>
<dbReference type="Pfam" id="PF02875">
    <property type="entry name" value="Mur_ligase_C"/>
    <property type="match status" value="1"/>
</dbReference>
<dbReference type="InterPro" id="IPR036565">
    <property type="entry name" value="Mur-like_cat_sf"/>
</dbReference>
<dbReference type="SUPFAM" id="SSF63418">
    <property type="entry name" value="MurE/MurF N-terminal domain"/>
    <property type="match status" value="1"/>
</dbReference>
<keyword evidence="4 10" id="KW-0547">Nucleotide-binding</keyword>
<evidence type="ECO:0000256" key="7">
    <source>
        <dbReference type="ARBA" id="ARBA00022984"/>
    </source>
</evidence>
<comment type="subcellular location">
    <subcellularLocation>
        <location evidence="10 11">Cytoplasm</location>
    </subcellularLocation>
</comment>
<evidence type="ECO:0000256" key="2">
    <source>
        <dbReference type="ARBA" id="ARBA00022598"/>
    </source>
</evidence>
<dbReference type="Gene3D" id="3.40.1190.10">
    <property type="entry name" value="Mur-like, catalytic domain"/>
    <property type="match status" value="1"/>
</dbReference>
<keyword evidence="1 10" id="KW-0963">Cytoplasm</keyword>
<name>A0A498DIB0_9BACI</name>
<evidence type="ECO:0000313" key="15">
    <source>
        <dbReference type="EMBL" id="RLL45235.1"/>
    </source>
</evidence>
<sequence>MLFTTEELSKFFTNFKGPVSNEVKIEEVNTDSRIKVEESIFVPIVGENFDGHQFAEQAIRNGAVAVLWDKSRELPASVPEQTVFYFVDDTTEGLQQLASHFRDSINPIVIGITGSNGKTTTKDLVASMVKTKYVTHHTIGNFNNQIGLPLTILAMKRDTEVLVLEMGMSNFGEIELLSRIAKPDYAIITNIGESHIEFLGSREGIAKAKLEIRSGLKEGGLLIIDGDEELLRTHHNEANVVTCGFGTFNDVIIQDVSISSKGTAFRINDEEYTIPLLGKHHSKNAAYAIILGRKLNVDLENRKKALLNVELTSMRFELLKGKNQVSIINDAYNASPTSMKAAIEVVKQMDGFKDRVVILGDVLELGEHAERLHRSVADVITAPVSAVFTLGEYTHVISEIISKTNHSILAKHFHSREELVDALKPYLREDCLLLFKASRGLKFESIINKILQ</sequence>
<feature type="domain" description="Mur ligase C-terminal" evidence="13">
    <location>
        <begin position="314"/>
        <end position="439"/>
    </location>
</feature>
<evidence type="ECO:0000256" key="9">
    <source>
        <dbReference type="ARBA" id="ARBA00023316"/>
    </source>
</evidence>
<comment type="similarity">
    <text evidence="10">Belongs to the MurCDEF family. MurF subfamily.</text>
</comment>
<feature type="domain" description="Mur ligase N-terminal catalytic" evidence="12">
    <location>
        <begin position="25"/>
        <end position="102"/>
    </location>
</feature>
<evidence type="ECO:0000256" key="3">
    <source>
        <dbReference type="ARBA" id="ARBA00022618"/>
    </source>
</evidence>
<dbReference type="HAMAP" id="MF_02019">
    <property type="entry name" value="MurF"/>
    <property type="match status" value="1"/>
</dbReference>
<evidence type="ECO:0000259" key="12">
    <source>
        <dbReference type="Pfam" id="PF01225"/>
    </source>
</evidence>
<dbReference type="SUPFAM" id="SSF53623">
    <property type="entry name" value="MurD-like peptide ligases, catalytic domain"/>
    <property type="match status" value="1"/>
</dbReference>
<comment type="catalytic activity">
    <reaction evidence="10 11">
        <text>D-alanyl-D-alanine + UDP-N-acetyl-alpha-D-muramoyl-L-alanyl-gamma-D-glutamyl-meso-2,6-diaminopimelate + ATP = UDP-N-acetyl-alpha-D-muramoyl-L-alanyl-gamma-D-glutamyl-meso-2,6-diaminopimeloyl-D-alanyl-D-alanine + ADP + phosphate + H(+)</text>
        <dbReference type="Rhea" id="RHEA:28374"/>
        <dbReference type="ChEBI" id="CHEBI:15378"/>
        <dbReference type="ChEBI" id="CHEBI:30616"/>
        <dbReference type="ChEBI" id="CHEBI:43474"/>
        <dbReference type="ChEBI" id="CHEBI:57822"/>
        <dbReference type="ChEBI" id="CHEBI:61386"/>
        <dbReference type="ChEBI" id="CHEBI:83905"/>
        <dbReference type="ChEBI" id="CHEBI:456216"/>
        <dbReference type="EC" id="6.3.2.10"/>
    </reaction>
</comment>
<keyword evidence="6 10" id="KW-0133">Cell shape</keyword>
<evidence type="ECO:0000259" key="14">
    <source>
        <dbReference type="Pfam" id="PF08245"/>
    </source>
</evidence>
<dbReference type="NCBIfam" id="TIGR01143">
    <property type="entry name" value="murF"/>
    <property type="match status" value="1"/>
</dbReference>
<dbReference type="GO" id="GO:0047480">
    <property type="term" value="F:UDP-N-acetylmuramoyl-tripeptide-D-alanyl-D-alanine ligase activity"/>
    <property type="evidence" value="ECO:0007669"/>
    <property type="project" value="UniProtKB-UniRule"/>
</dbReference>
<protein>
    <recommendedName>
        <fullName evidence="10 11">UDP-N-acetylmuramoyl-tripeptide--D-alanyl-D-alanine ligase</fullName>
        <ecNumber evidence="10 11">6.3.2.10</ecNumber>
    </recommendedName>
    <alternativeName>
        <fullName evidence="10">D-alanyl-D-alanine-adding enzyme</fullName>
    </alternativeName>
</protein>
<comment type="function">
    <text evidence="10 11">Involved in cell wall formation. Catalyzes the final step in the synthesis of UDP-N-acetylmuramoyl-pentapeptide, the precursor of murein.</text>
</comment>
<keyword evidence="7 10" id="KW-0573">Peptidoglycan synthesis</keyword>
<gene>
    <name evidence="10" type="primary">murF</name>
    <name evidence="15" type="ORF">D8M04_10275</name>
</gene>
<dbReference type="OrthoDB" id="9801978at2"/>